<keyword evidence="3" id="KW-1185">Reference proteome</keyword>
<dbReference type="AlphaFoldDB" id="H8GFG9"/>
<gene>
    <name evidence="2" type="ORF">SacazDRAFT_03151</name>
</gene>
<dbReference type="Proteomes" id="UP000004705">
    <property type="component" value="Chromosome"/>
</dbReference>
<feature type="region of interest" description="Disordered" evidence="1">
    <location>
        <begin position="169"/>
        <end position="303"/>
    </location>
</feature>
<dbReference type="EMBL" id="CM001466">
    <property type="protein sequence ID" value="EHY90031.1"/>
    <property type="molecule type" value="Genomic_DNA"/>
</dbReference>
<name>H8GFG9_9PSEU</name>
<reference evidence="2 3" key="1">
    <citation type="journal article" date="2012" name="Stand. Genomic Sci.">
        <title>Genome sequence of the soil bacterium Saccharomonospora azurea type strain (NA-128(T)).</title>
        <authorList>
            <person name="Klenk H.P."/>
            <person name="Held B."/>
            <person name="Lucas S."/>
            <person name="Lapidus A."/>
            <person name="Copeland A."/>
            <person name="Hammon N."/>
            <person name="Pitluck S."/>
            <person name="Goodwin L.A."/>
            <person name="Han C."/>
            <person name="Tapia R."/>
            <person name="Brambilla E.M."/>
            <person name="Potter G."/>
            <person name="Land M."/>
            <person name="Ivanova N."/>
            <person name="Rohde M."/>
            <person name="Goker M."/>
            <person name="Detter J.C."/>
            <person name="Kyrpides N.C."/>
            <person name="Woyke T."/>
        </authorList>
    </citation>
    <scope>NUCLEOTIDE SEQUENCE [LARGE SCALE GENOMIC DNA]</scope>
    <source>
        <strain evidence="2 3">NA-128</strain>
    </source>
</reference>
<feature type="compositionally biased region" description="Acidic residues" evidence="1">
    <location>
        <begin position="244"/>
        <end position="268"/>
    </location>
</feature>
<feature type="compositionally biased region" description="Basic and acidic residues" evidence="1">
    <location>
        <begin position="269"/>
        <end position="278"/>
    </location>
</feature>
<sequence>MVSQWNDTDSPDDSRTEPAAPSEAETAGRDRNARHPDGRLAEETSPDVFLDVPELSVDEIDLDVEDLRAHVSLHADVLDLLKLHVGADVALGRVALTISGVQAQAQLRVRLDRVAEIIDRVLTTIDRNPQIIEHVLRAAEPVLRGAGTAVGELGEGGRRAIEDVGRGAGGAVEDVGRGAGGAVEDVGRGAGGAVDDVGRGAGGAVDDLGRGAGGAVDDLGESARGVTDDLGTAAGRVVGGREEATEEDLDEDVGDEPGETDEETDEESDVRPRPEGRTRRSRPSGSGREPHRRVAPKRRRPRS</sequence>
<proteinExistence type="predicted"/>
<organism evidence="2 3">
    <name type="scientific">Saccharomonospora azurea NA-128</name>
    <dbReference type="NCBI Taxonomy" id="882081"/>
    <lineage>
        <taxon>Bacteria</taxon>
        <taxon>Bacillati</taxon>
        <taxon>Actinomycetota</taxon>
        <taxon>Actinomycetes</taxon>
        <taxon>Pseudonocardiales</taxon>
        <taxon>Pseudonocardiaceae</taxon>
        <taxon>Saccharomonospora</taxon>
    </lineage>
</organism>
<dbReference type="RefSeq" id="WP_005443157.1">
    <property type="nucleotide sequence ID" value="NZ_CM001466.1"/>
</dbReference>
<protein>
    <submittedName>
        <fullName evidence="2">Uncharacterized protein</fullName>
    </submittedName>
</protein>
<feature type="region of interest" description="Disordered" evidence="1">
    <location>
        <begin position="1"/>
        <end position="45"/>
    </location>
</feature>
<evidence type="ECO:0000313" key="2">
    <source>
        <dbReference type="EMBL" id="EHY90031.1"/>
    </source>
</evidence>
<evidence type="ECO:0000313" key="3">
    <source>
        <dbReference type="Proteomes" id="UP000004705"/>
    </source>
</evidence>
<dbReference type="HOGENOM" id="CLU_065579_0_0_11"/>
<accession>H8GFG9</accession>
<feature type="compositionally biased region" description="Basic residues" evidence="1">
    <location>
        <begin position="290"/>
        <end position="303"/>
    </location>
</feature>
<evidence type="ECO:0000256" key="1">
    <source>
        <dbReference type="SAM" id="MobiDB-lite"/>
    </source>
</evidence>
<feature type="compositionally biased region" description="Basic and acidic residues" evidence="1">
    <location>
        <begin position="26"/>
        <end position="42"/>
    </location>
</feature>